<dbReference type="Proteomes" id="UP000789405">
    <property type="component" value="Unassembled WGS sequence"/>
</dbReference>
<comment type="caution">
    <text evidence="1">The sequence shown here is derived from an EMBL/GenBank/DDBJ whole genome shotgun (WGS) entry which is preliminary data.</text>
</comment>
<proteinExistence type="predicted"/>
<reference evidence="1" key="1">
    <citation type="submission" date="2021-06" db="EMBL/GenBank/DDBJ databases">
        <authorList>
            <person name="Kallberg Y."/>
            <person name="Tangrot J."/>
            <person name="Rosling A."/>
        </authorList>
    </citation>
    <scope>NUCLEOTIDE SEQUENCE</scope>
    <source>
        <strain evidence="1">MA453B</strain>
    </source>
</reference>
<evidence type="ECO:0000313" key="2">
    <source>
        <dbReference type="Proteomes" id="UP000789405"/>
    </source>
</evidence>
<evidence type="ECO:0000313" key="1">
    <source>
        <dbReference type="EMBL" id="CAG8529404.1"/>
    </source>
</evidence>
<dbReference type="EMBL" id="CAJVPY010001616">
    <property type="protein sequence ID" value="CAG8529404.1"/>
    <property type="molecule type" value="Genomic_DNA"/>
</dbReference>
<dbReference type="AlphaFoldDB" id="A0A9N9FEA4"/>
<keyword evidence="2" id="KW-1185">Reference proteome</keyword>
<accession>A0A9N9FEA4</accession>
<name>A0A9N9FEA4_9GLOM</name>
<sequence>MDLSKRVCDKCKKLEYCNQNTIVLNNCCNVENYLLEELLKVPGRFLLAKDFLEKDIKNKKIITEDKYYYKLKICKDNKKNREEILKDFKKYELLNTIRNKKKYDQELYKIYLGLPYLNEDIKKDKYELFNQIESEWNMNIKKSYNEIKRTIFLEQANNNTKKLSYLKI</sequence>
<protein>
    <submittedName>
        <fullName evidence="1">4282_t:CDS:1</fullName>
    </submittedName>
</protein>
<dbReference type="OrthoDB" id="10628248at2759"/>
<organism evidence="1 2">
    <name type="scientific">Dentiscutata erythropus</name>
    <dbReference type="NCBI Taxonomy" id="1348616"/>
    <lineage>
        <taxon>Eukaryota</taxon>
        <taxon>Fungi</taxon>
        <taxon>Fungi incertae sedis</taxon>
        <taxon>Mucoromycota</taxon>
        <taxon>Glomeromycotina</taxon>
        <taxon>Glomeromycetes</taxon>
        <taxon>Diversisporales</taxon>
        <taxon>Gigasporaceae</taxon>
        <taxon>Dentiscutata</taxon>
    </lineage>
</organism>
<gene>
    <name evidence="1" type="ORF">DERYTH_LOCUS4269</name>
</gene>